<evidence type="ECO:0000256" key="1">
    <source>
        <dbReference type="ARBA" id="ARBA00004249"/>
    </source>
</evidence>
<reference evidence="12 13" key="1">
    <citation type="submission" date="2015-07" db="EMBL/GenBank/DDBJ databases">
        <title>Isolation and Genomic Characterization of a Novel Halophilic Metal-Reducing Deltaproteobacterium from the Deep Subsurface.</title>
        <authorList>
            <person name="Badalamenti J.P."/>
            <person name="Summers Z.M."/>
            <person name="Gralnick J.A."/>
            <person name="Bond D.R."/>
        </authorList>
    </citation>
    <scope>NUCLEOTIDE SEQUENCE [LARGE SCALE GENOMIC DNA]</scope>
    <source>
        <strain evidence="12 13">WTL</strain>
    </source>
</reference>
<protein>
    <submittedName>
        <fullName evidence="12">Biopolymer transport protein ExbD</fullName>
    </submittedName>
</protein>
<dbReference type="PANTHER" id="PTHR30558:SF12">
    <property type="entry name" value="BIOPOLYMER TRANSPORT PROTEIN EXBD"/>
    <property type="match status" value="1"/>
</dbReference>
<name>A0A0M4D3N0_9BACT</name>
<sequence length="126" mass="14051">MDEKEFDYINVIPFIDIMLVLLVIVLTTSTFIAQGTIPISLPQAAEKEQDALKKLVIEIDKSGAIFLNSRPTSLEGLQTSAGDFPRETPVLIRADRTLVLQVFVEVMSRIKTLGFARVSLQTEFKP</sequence>
<dbReference type="GO" id="GO:0005886">
    <property type="term" value="C:plasma membrane"/>
    <property type="evidence" value="ECO:0007669"/>
    <property type="project" value="UniProtKB-SubCell"/>
</dbReference>
<keyword evidence="13" id="KW-1185">Reference proteome</keyword>
<comment type="similarity">
    <text evidence="2 10">Belongs to the ExbD/TolR family.</text>
</comment>
<evidence type="ECO:0000256" key="5">
    <source>
        <dbReference type="ARBA" id="ARBA00022519"/>
    </source>
</evidence>
<dbReference type="AlphaFoldDB" id="A0A0M4D3N0"/>
<dbReference type="KEGG" id="des:DSOUD_3371"/>
<dbReference type="Pfam" id="PF02472">
    <property type="entry name" value="ExbD"/>
    <property type="match status" value="1"/>
</dbReference>
<evidence type="ECO:0000256" key="7">
    <source>
        <dbReference type="ARBA" id="ARBA00022927"/>
    </source>
</evidence>
<evidence type="ECO:0000256" key="9">
    <source>
        <dbReference type="ARBA" id="ARBA00023136"/>
    </source>
</evidence>
<evidence type="ECO:0000256" key="10">
    <source>
        <dbReference type="RuleBase" id="RU003879"/>
    </source>
</evidence>
<gene>
    <name evidence="12" type="ORF">DSOUD_3371</name>
</gene>
<keyword evidence="8 11" id="KW-1133">Transmembrane helix</keyword>
<dbReference type="GO" id="GO:0022857">
    <property type="term" value="F:transmembrane transporter activity"/>
    <property type="evidence" value="ECO:0007669"/>
    <property type="project" value="InterPro"/>
</dbReference>
<accession>A0A0M4D3N0</accession>
<feature type="transmembrane region" description="Helical" evidence="11">
    <location>
        <begin position="12"/>
        <end position="33"/>
    </location>
</feature>
<keyword evidence="9 11" id="KW-0472">Membrane</keyword>
<keyword evidence="7 10" id="KW-0653">Protein transport</keyword>
<evidence type="ECO:0000256" key="2">
    <source>
        <dbReference type="ARBA" id="ARBA00005811"/>
    </source>
</evidence>
<comment type="subcellular location">
    <subcellularLocation>
        <location evidence="1">Cell inner membrane</location>
        <topology evidence="1">Single-pass type II membrane protein</topology>
    </subcellularLocation>
    <subcellularLocation>
        <location evidence="10">Cell membrane</location>
        <topology evidence="10">Single-pass type II membrane protein</topology>
    </subcellularLocation>
</comment>
<keyword evidence="3 10" id="KW-0813">Transport</keyword>
<dbReference type="RefSeq" id="WP_053552039.1">
    <property type="nucleotide sequence ID" value="NZ_CP010802.1"/>
</dbReference>
<evidence type="ECO:0000256" key="4">
    <source>
        <dbReference type="ARBA" id="ARBA00022475"/>
    </source>
</evidence>
<keyword evidence="6 10" id="KW-0812">Transmembrane</keyword>
<evidence type="ECO:0000313" key="13">
    <source>
        <dbReference type="Proteomes" id="UP000057158"/>
    </source>
</evidence>
<evidence type="ECO:0000256" key="11">
    <source>
        <dbReference type="SAM" id="Phobius"/>
    </source>
</evidence>
<evidence type="ECO:0000256" key="8">
    <source>
        <dbReference type="ARBA" id="ARBA00022989"/>
    </source>
</evidence>
<organism evidence="12 13">
    <name type="scientific">Desulfuromonas soudanensis</name>
    <dbReference type="NCBI Taxonomy" id="1603606"/>
    <lineage>
        <taxon>Bacteria</taxon>
        <taxon>Pseudomonadati</taxon>
        <taxon>Thermodesulfobacteriota</taxon>
        <taxon>Desulfuromonadia</taxon>
        <taxon>Desulfuromonadales</taxon>
        <taxon>Desulfuromonadaceae</taxon>
        <taxon>Desulfuromonas</taxon>
    </lineage>
</organism>
<dbReference type="PATRIC" id="fig|1603606.3.peg.3629"/>
<dbReference type="Proteomes" id="UP000057158">
    <property type="component" value="Chromosome"/>
</dbReference>
<evidence type="ECO:0000313" key="12">
    <source>
        <dbReference type="EMBL" id="ALC18090.1"/>
    </source>
</evidence>
<dbReference type="GO" id="GO:0015031">
    <property type="term" value="P:protein transport"/>
    <property type="evidence" value="ECO:0007669"/>
    <property type="project" value="UniProtKB-KW"/>
</dbReference>
<evidence type="ECO:0000256" key="3">
    <source>
        <dbReference type="ARBA" id="ARBA00022448"/>
    </source>
</evidence>
<keyword evidence="4" id="KW-1003">Cell membrane</keyword>
<dbReference type="Gene3D" id="3.30.420.270">
    <property type="match status" value="1"/>
</dbReference>
<dbReference type="EMBL" id="CP010802">
    <property type="protein sequence ID" value="ALC18090.1"/>
    <property type="molecule type" value="Genomic_DNA"/>
</dbReference>
<dbReference type="STRING" id="1603606.DSOUD_3371"/>
<dbReference type="PANTHER" id="PTHR30558">
    <property type="entry name" value="EXBD MEMBRANE COMPONENT OF PMF-DRIVEN MACROMOLECULE IMPORT SYSTEM"/>
    <property type="match status" value="1"/>
</dbReference>
<dbReference type="OrthoDB" id="8858387at2"/>
<dbReference type="InterPro" id="IPR003400">
    <property type="entry name" value="ExbD"/>
</dbReference>
<keyword evidence="5" id="KW-0997">Cell inner membrane</keyword>
<evidence type="ECO:0000256" key="6">
    <source>
        <dbReference type="ARBA" id="ARBA00022692"/>
    </source>
</evidence>
<proteinExistence type="inferred from homology"/>